<dbReference type="GO" id="GO:0003747">
    <property type="term" value="F:translation release factor activity"/>
    <property type="evidence" value="ECO:0007669"/>
    <property type="project" value="InterPro"/>
</dbReference>
<dbReference type="SMART" id="SM00937">
    <property type="entry name" value="PCRF"/>
    <property type="match status" value="1"/>
</dbReference>
<dbReference type="Pfam" id="PF03462">
    <property type="entry name" value="PCRF"/>
    <property type="match status" value="1"/>
</dbReference>
<evidence type="ECO:0000313" key="6">
    <source>
        <dbReference type="EMBL" id="PIT97038.1"/>
    </source>
</evidence>
<dbReference type="PANTHER" id="PTHR43804">
    <property type="entry name" value="LD18447P"/>
    <property type="match status" value="1"/>
</dbReference>
<dbReference type="FunFam" id="3.30.160.20:FF:000004">
    <property type="entry name" value="Peptide chain release factor 1"/>
    <property type="match status" value="1"/>
</dbReference>
<protein>
    <submittedName>
        <fullName evidence="6">Peptide chain release factor 1</fullName>
    </submittedName>
</protein>
<sequence length="295" mass="33219">MNEKISKLKESLELLDNSKDKEFHELISEEINKIKTDIFESDGLNSHNAILEIRSGTGGDEAELFAADLARMYLKFAQIMGWKVTINSKNDSSIGGIKELIATISGPYAYGYLKYEGGVHRVQRIPKTEKSGRVHTSAASVVILPEITSREVEVDLKDIRIDTFHSSGHGGQSVNTTNSAVRITHSPSGIVVTCQDERSQLKNRDKAMSILRSRLWQKEHNKKQSDLRQKRLSMIGSGDRSEKIRTYNFPQDRITDHRINKSFSQIENILAGRIKPIIDQLIDADILSQLKDESV</sequence>
<organism evidence="6 7">
    <name type="scientific">Candidatus Berkelbacteria bacterium CG10_big_fil_rev_8_21_14_0_10_41_12</name>
    <dbReference type="NCBI Taxonomy" id="1974513"/>
    <lineage>
        <taxon>Bacteria</taxon>
        <taxon>Candidatus Berkelbacteria</taxon>
    </lineage>
</organism>
<evidence type="ECO:0000313" key="7">
    <source>
        <dbReference type="Proteomes" id="UP000228596"/>
    </source>
</evidence>
<evidence type="ECO:0000256" key="1">
    <source>
        <dbReference type="ARBA" id="ARBA00002986"/>
    </source>
</evidence>
<dbReference type="Proteomes" id="UP000228596">
    <property type="component" value="Unassembled WGS sequence"/>
</dbReference>
<dbReference type="GO" id="GO:0005737">
    <property type="term" value="C:cytoplasm"/>
    <property type="evidence" value="ECO:0007669"/>
    <property type="project" value="UniProtKB-ARBA"/>
</dbReference>
<reference evidence="7" key="1">
    <citation type="submission" date="2017-09" db="EMBL/GenBank/DDBJ databases">
        <title>Depth-based differentiation of microbial function through sediment-hosted aquifers and enrichment of novel symbionts in the deep terrestrial subsurface.</title>
        <authorList>
            <person name="Probst A.J."/>
            <person name="Ladd B."/>
            <person name="Jarett J.K."/>
            <person name="Geller-Mcgrath D.E."/>
            <person name="Sieber C.M.K."/>
            <person name="Emerson J.B."/>
            <person name="Anantharaman K."/>
            <person name="Thomas B.C."/>
            <person name="Malmstrom R."/>
            <person name="Stieglmeier M."/>
            <person name="Klingl A."/>
            <person name="Woyke T."/>
            <person name="Ryan C.M."/>
            <person name="Banfield J.F."/>
        </authorList>
    </citation>
    <scope>NUCLEOTIDE SEQUENCE [LARGE SCALE GENOMIC DNA]</scope>
</reference>
<comment type="similarity">
    <text evidence="2">Belongs to the prokaryotic/mitochondrial release factor family.</text>
</comment>
<proteinExistence type="inferred from homology"/>
<dbReference type="PANTHER" id="PTHR43804:SF7">
    <property type="entry name" value="LD18447P"/>
    <property type="match status" value="1"/>
</dbReference>
<keyword evidence="4" id="KW-0648">Protein biosynthesis</keyword>
<dbReference type="SUPFAM" id="SSF75620">
    <property type="entry name" value="Release factor"/>
    <property type="match status" value="1"/>
</dbReference>
<dbReference type="InterPro" id="IPR005139">
    <property type="entry name" value="PCRF"/>
</dbReference>
<dbReference type="PROSITE" id="PS00745">
    <property type="entry name" value="RF_PROK_I"/>
    <property type="match status" value="1"/>
</dbReference>
<name>A0A2M6WW58_9BACT</name>
<dbReference type="Gene3D" id="3.30.160.20">
    <property type="match status" value="1"/>
</dbReference>
<dbReference type="AlphaFoldDB" id="A0A2M6WW58"/>
<dbReference type="InterPro" id="IPR045853">
    <property type="entry name" value="Pep_chain_release_fac_I_sf"/>
</dbReference>
<keyword evidence="3" id="KW-0488">Methylation</keyword>
<dbReference type="EMBL" id="PEZV01000041">
    <property type="protein sequence ID" value="PIT97038.1"/>
    <property type="molecule type" value="Genomic_DNA"/>
</dbReference>
<comment type="caution">
    <text evidence="6">The sequence shown here is derived from an EMBL/GenBank/DDBJ whole genome shotgun (WGS) entry which is preliminary data.</text>
</comment>
<evidence type="ECO:0000259" key="5">
    <source>
        <dbReference type="PROSITE" id="PS00745"/>
    </source>
</evidence>
<evidence type="ECO:0000256" key="2">
    <source>
        <dbReference type="ARBA" id="ARBA00010835"/>
    </source>
</evidence>
<evidence type="ECO:0000256" key="3">
    <source>
        <dbReference type="ARBA" id="ARBA00022481"/>
    </source>
</evidence>
<comment type="function">
    <text evidence="1">Peptide chain release factor 1 directs the termination of translation in response to the peptide chain termination codons UAG and UAA.</text>
</comment>
<dbReference type="FunFam" id="3.30.70.1660:FF:000002">
    <property type="entry name" value="Peptide chain release factor 1"/>
    <property type="match status" value="1"/>
</dbReference>
<accession>A0A2M6WW58</accession>
<dbReference type="Pfam" id="PF00472">
    <property type="entry name" value="RF-1"/>
    <property type="match status" value="1"/>
</dbReference>
<feature type="domain" description="Prokaryotic-type class I peptide chain release factors" evidence="5">
    <location>
        <begin position="165"/>
        <end position="181"/>
    </location>
</feature>
<evidence type="ECO:0000256" key="4">
    <source>
        <dbReference type="ARBA" id="ARBA00022917"/>
    </source>
</evidence>
<gene>
    <name evidence="6" type="ORF">COT77_03595</name>
</gene>
<dbReference type="InterPro" id="IPR000352">
    <property type="entry name" value="Pep_chain_release_fac_I"/>
</dbReference>
<dbReference type="InterPro" id="IPR050057">
    <property type="entry name" value="Prokaryotic/Mito_RF"/>
</dbReference>
<dbReference type="Gene3D" id="3.30.70.1660">
    <property type="match status" value="2"/>
</dbReference>